<evidence type="ECO:0000256" key="1">
    <source>
        <dbReference type="SAM" id="MobiDB-lite"/>
    </source>
</evidence>
<dbReference type="AlphaFoldDB" id="A0A1F7WEM5"/>
<organism evidence="2 3">
    <name type="scientific">Candidatus Wallbacteria bacterium GWC2_49_35</name>
    <dbReference type="NCBI Taxonomy" id="1817813"/>
    <lineage>
        <taxon>Bacteria</taxon>
        <taxon>Candidatus Walliibacteriota</taxon>
    </lineage>
</organism>
<feature type="region of interest" description="Disordered" evidence="1">
    <location>
        <begin position="21"/>
        <end position="40"/>
    </location>
</feature>
<proteinExistence type="predicted"/>
<evidence type="ECO:0000313" key="2">
    <source>
        <dbReference type="EMBL" id="OGM00849.1"/>
    </source>
</evidence>
<dbReference type="Proteomes" id="UP000178735">
    <property type="component" value="Unassembled WGS sequence"/>
</dbReference>
<dbReference type="EMBL" id="MGFH01000249">
    <property type="protein sequence ID" value="OGM00849.1"/>
    <property type="molecule type" value="Genomic_DNA"/>
</dbReference>
<name>A0A1F7WEM5_9BACT</name>
<evidence type="ECO:0000313" key="3">
    <source>
        <dbReference type="Proteomes" id="UP000178735"/>
    </source>
</evidence>
<reference evidence="2 3" key="1">
    <citation type="journal article" date="2016" name="Nat. Commun.">
        <title>Thousands of microbial genomes shed light on interconnected biogeochemical processes in an aquifer system.</title>
        <authorList>
            <person name="Anantharaman K."/>
            <person name="Brown C.T."/>
            <person name="Hug L.A."/>
            <person name="Sharon I."/>
            <person name="Castelle C.J."/>
            <person name="Probst A.J."/>
            <person name="Thomas B.C."/>
            <person name="Singh A."/>
            <person name="Wilkins M.J."/>
            <person name="Karaoz U."/>
            <person name="Brodie E.L."/>
            <person name="Williams K.H."/>
            <person name="Hubbard S.S."/>
            <person name="Banfield J.F."/>
        </authorList>
    </citation>
    <scope>NUCLEOTIDE SEQUENCE [LARGE SCALE GENOMIC DNA]</scope>
</reference>
<protein>
    <recommendedName>
        <fullName evidence="4">DUF4177 domain-containing protein</fullName>
    </recommendedName>
</protein>
<accession>A0A1F7WEM5</accession>
<feature type="compositionally biased region" description="Polar residues" evidence="1">
    <location>
        <begin position="30"/>
        <end position="40"/>
    </location>
</feature>
<gene>
    <name evidence="2" type="ORF">A2008_05865</name>
</gene>
<sequence length="108" mass="12197">MIIFCDYYIILPIEPSSIVSPFGPERPAATQPQKPTGARSSKIMQRAFEFSISDGQQRIKPTDYINKLIAEGWHIEQVIFSENGRVFVLANKKDVPAKKRKTSSKADK</sequence>
<evidence type="ECO:0008006" key="4">
    <source>
        <dbReference type="Google" id="ProtNLM"/>
    </source>
</evidence>
<comment type="caution">
    <text evidence="2">The sequence shown here is derived from an EMBL/GenBank/DDBJ whole genome shotgun (WGS) entry which is preliminary data.</text>
</comment>